<dbReference type="EMBL" id="JBHSGG010000022">
    <property type="protein sequence ID" value="MFC4728053.1"/>
    <property type="molecule type" value="Genomic_DNA"/>
</dbReference>
<protein>
    <recommendedName>
        <fullName evidence="3">Alpha/beta hydrolase</fullName>
    </recommendedName>
</protein>
<evidence type="ECO:0000313" key="2">
    <source>
        <dbReference type="Proteomes" id="UP001595892"/>
    </source>
</evidence>
<sequence>MKGHVILSHGLESSPNATKVSALAAVAERLGWSHERPDYSDIDAGRRVADIDLRIARLRERAEAACGKGPVVLAGSSMGAFVSGFVSQELPTAGLFLMAPPIAIDGFPRRFDAARVPTRIVHGWDDELIPAQAVIDWAYPRRDGLVLVADSHRLAAHVEFCAEEFGRFLQGL</sequence>
<comment type="caution">
    <text evidence="1">The sequence shown here is derived from an EMBL/GenBank/DDBJ whole genome shotgun (WGS) entry which is preliminary data.</text>
</comment>
<dbReference type="InterPro" id="IPR029058">
    <property type="entry name" value="AB_hydrolase_fold"/>
</dbReference>
<keyword evidence="2" id="KW-1185">Reference proteome</keyword>
<dbReference type="Gene3D" id="3.40.50.1820">
    <property type="entry name" value="alpha/beta hydrolase"/>
    <property type="match status" value="1"/>
</dbReference>
<organism evidence="1 2">
    <name type="scientific">Coralloluteibacterium thermophilum</name>
    <dbReference type="NCBI Taxonomy" id="2707049"/>
    <lineage>
        <taxon>Bacteria</taxon>
        <taxon>Pseudomonadati</taxon>
        <taxon>Pseudomonadota</taxon>
        <taxon>Gammaproteobacteria</taxon>
        <taxon>Lysobacterales</taxon>
        <taxon>Lysobacteraceae</taxon>
        <taxon>Coralloluteibacterium</taxon>
    </lineage>
</organism>
<dbReference type="SUPFAM" id="SSF53474">
    <property type="entry name" value="alpha/beta-Hydrolases"/>
    <property type="match status" value="1"/>
</dbReference>
<evidence type="ECO:0000313" key="1">
    <source>
        <dbReference type="EMBL" id="MFC4728053.1"/>
    </source>
</evidence>
<dbReference type="RefSeq" id="WP_377004075.1">
    <property type="nucleotide sequence ID" value="NZ_JBHSGG010000022.1"/>
</dbReference>
<evidence type="ECO:0008006" key="3">
    <source>
        <dbReference type="Google" id="ProtNLM"/>
    </source>
</evidence>
<reference evidence="2" key="1">
    <citation type="journal article" date="2019" name="Int. J. Syst. Evol. Microbiol.">
        <title>The Global Catalogue of Microorganisms (GCM) 10K type strain sequencing project: providing services to taxonomists for standard genome sequencing and annotation.</title>
        <authorList>
            <consortium name="The Broad Institute Genomics Platform"/>
            <consortium name="The Broad Institute Genome Sequencing Center for Infectious Disease"/>
            <person name="Wu L."/>
            <person name="Ma J."/>
        </authorList>
    </citation>
    <scope>NUCLEOTIDE SEQUENCE [LARGE SCALE GENOMIC DNA]</scope>
    <source>
        <strain evidence="2">CGMCC 1.13574</strain>
    </source>
</reference>
<name>A0ABV9NMM4_9GAMM</name>
<dbReference type="Proteomes" id="UP001595892">
    <property type="component" value="Unassembled WGS sequence"/>
</dbReference>
<accession>A0ABV9NMM4</accession>
<proteinExistence type="predicted"/>
<gene>
    <name evidence="1" type="ORF">ACFO3Q_07725</name>
</gene>